<evidence type="ECO:0000313" key="4">
    <source>
        <dbReference type="Proteomes" id="UP000037600"/>
    </source>
</evidence>
<protein>
    <submittedName>
        <fullName evidence="3">Iron ABC transporter substrate-binding protein</fullName>
    </submittedName>
</protein>
<dbReference type="Gene3D" id="3.10.20.10">
    <property type="match status" value="1"/>
</dbReference>
<dbReference type="Gene3D" id="3.40.140.10">
    <property type="entry name" value="Cytidine Deaminase, domain 2"/>
    <property type="match status" value="1"/>
</dbReference>
<dbReference type="PANTHER" id="PTHR30592">
    <property type="entry name" value="FORMATE DEHYDROGENASE"/>
    <property type="match status" value="1"/>
</dbReference>
<dbReference type="Proteomes" id="UP000037600">
    <property type="component" value="Unassembled WGS sequence"/>
</dbReference>
<evidence type="ECO:0000256" key="1">
    <source>
        <dbReference type="ARBA" id="ARBA00022490"/>
    </source>
</evidence>
<dbReference type="GO" id="GO:0006777">
    <property type="term" value="P:Mo-molybdopterin cofactor biosynthetic process"/>
    <property type="evidence" value="ECO:0007669"/>
    <property type="project" value="UniProtKB-KW"/>
</dbReference>
<sequence length="259" mass="28527">MTLLTRQNLKSNPAPIMKINHLVDEVAAAISINSINYAVVMLTPDDLEDFVVGFLFSQSVIKNNHDIHDIKVENTNLGLLINVDIANRCSSQLKQQKRQYPAAAGCGICGLEALEQAFPKLNQLAPSEALEFTDLVALRRQIQTFQVKAKQSGAIHAAFNLDEQTNITACREDIGRHNALDKLIGHNLRSNQQIKSVLVTSRCSSELIQKAILAKINNLVSLASPSQLAVNMAIEHGLNLIHIPKVDAPIYYCRTTLSQ</sequence>
<keyword evidence="2" id="KW-0501">Molybdenum cofactor biosynthesis</keyword>
<dbReference type="Pfam" id="PF02634">
    <property type="entry name" value="FdhD-NarQ"/>
    <property type="match status" value="1"/>
</dbReference>
<comment type="caution">
    <text evidence="3">The sequence shown here is derived from an EMBL/GenBank/DDBJ whole genome shotgun (WGS) entry which is preliminary data.</text>
</comment>
<dbReference type="EMBL" id="LAZL01000028">
    <property type="protein sequence ID" value="KMT64261.1"/>
    <property type="molecule type" value="Genomic_DNA"/>
</dbReference>
<dbReference type="SUPFAM" id="SSF53927">
    <property type="entry name" value="Cytidine deaminase-like"/>
    <property type="match status" value="1"/>
</dbReference>
<dbReference type="AlphaFoldDB" id="A0A0J8JIH8"/>
<evidence type="ECO:0000256" key="2">
    <source>
        <dbReference type="ARBA" id="ARBA00023150"/>
    </source>
</evidence>
<dbReference type="GO" id="GO:0016783">
    <property type="term" value="F:sulfurtransferase activity"/>
    <property type="evidence" value="ECO:0007669"/>
    <property type="project" value="InterPro"/>
</dbReference>
<keyword evidence="1" id="KW-0963">Cytoplasm</keyword>
<evidence type="ECO:0000313" key="3">
    <source>
        <dbReference type="EMBL" id="KMT64261.1"/>
    </source>
</evidence>
<dbReference type="PANTHER" id="PTHR30592:SF1">
    <property type="entry name" value="SULFUR CARRIER PROTEIN FDHD"/>
    <property type="match status" value="1"/>
</dbReference>
<gene>
    <name evidence="3" type="ORF">XM47_15420</name>
</gene>
<dbReference type="InterPro" id="IPR016193">
    <property type="entry name" value="Cytidine_deaminase-like"/>
</dbReference>
<accession>A0A0J8JIH8</accession>
<dbReference type="InterPro" id="IPR003786">
    <property type="entry name" value="FdhD"/>
</dbReference>
<keyword evidence="4" id="KW-1185">Reference proteome</keyword>
<dbReference type="PIRSF" id="PIRSF015626">
    <property type="entry name" value="FdhD"/>
    <property type="match status" value="1"/>
</dbReference>
<name>A0A0J8JIH8_9ALTE</name>
<reference evidence="3 4" key="1">
    <citation type="submission" date="2015-04" db="EMBL/GenBank/DDBJ databases">
        <title>Draft Genome Sequence of the Novel Agar-Digesting Marine Bacterium Q1.</title>
        <authorList>
            <person name="Li Y."/>
            <person name="Li D."/>
            <person name="Chen G."/>
            <person name="Du Z."/>
        </authorList>
    </citation>
    <scope>NUCLEOTIDE SEQUENCE [LARGE SCALE GENOMIC DNA]</scope>
    <source>
        <strain evidence="3 4">Q1</strain>
    </source>
</reference>
<dbReference type="NCBIfam" id="TIGR00129">
    <property type="entry name" value="fdhD_narQ"/>
    <property type="match status" value="1"/>
</dbReference>
<proteinExistence type="predicted"/>
<dbReference type="PATRIC" id="fig|1513271.3.peg.3177"/>
<dbReference type="STRING" id="1513271.XM47_15420"/>
<organism evidence="3 4">
    <name type="scientific">Catenovulum maritimum</name>
    <dbReference type="NCBI Taxonomy" id="1513271"/>
    <lineage>
        <taxon>Bacteria</taxon>
        <taxon>Pseudomonadati</taxon>
        <taxon>Pseudomonadota</taxon>
        <taxon>Gammaproteobacteria</taxon>
        <taxon>Alteromonadales</taxon>
        <taxon>Alteromonadaceae</taxon>
        <taxon>Catenovulum</taxon>
    </lineage>
</organism>